<dbReference type="NCBIfam" id="TIGR04270">
    <property type="entry name" value="Rama_corrin_act"/>
    <property type="match status" value="1"/>
</dbReference>
<dbReference type="EMBL" id="FNCA01000001">
    <property type="protein sequence ID" value="SDF30499.1"/>
    <property type="molecule type" value="Genomic_DNA"/>
</dbReference>
<dbReference type="InterPro" id="IPR017896">
    <property type="entry name" value="4Fe4S_Fe-S-bd"/>
</dbReference>
<dbReference type="PANTHER" id="PTHR42895:SF2">
    <property type="entry name" value="IRON-SULFUR CLUSTER PROTEIN"/>
    <property type="match status" value="1"/>
</dbReference>
<dbReference type="InterPro" id="IPR052911">
    <property type="entry name" value="Corrinoid_activation_enz"/>
</dbReference>
<dbReference type="PROSITE" id="PS00198">
    <property type="entry name" value="4FE4S_FER_1"/>
    <property type="match status" value="1"/>
</dbReference>
<dbReference type="InterPro" id="IPR041414">
    <property type="entry name" value="Raco-like_middle"/>
</dbReference>
<dbReference type="SUPFAM" id="SSF53067">
    <property type="entry name" value="Actin-like ATPase domain"/>
    <property type="match status" value="1"/>
</dbReference>
<dbReference type="InterPro" id="IPR042259">
    <property type="entry name" value="Raco-like_middle_sf"/>
</dbReference>
<dbReference type="GO" id="GO:0032259">
    <property type="term" value="P:methylation"/>
    <property type="evidence" value="ECO:0007669"/>
    <property type="project" value="UniProtKB-KW"/>
</dbReference>
<keyword evidence="2" id="KW-0808">Transferase</keyword>
<name>A0A7Z7AVK0_9EURY</name>
<dbReference type="PANTHER" id="PTHR42895">
    <property type="entry name" value="IRON-SULFUR CLUSTER-BINDING PROTEIN-RELATED"/>
    <property type="match status" value="1"/>
</dbReference>
<dbReference type="InterPro" id="IPR017900">
    <property type="entry name" value="4Fe4S_Fe_S_CS"/>
</dbReference>
<feature type="domain" description="4Fe-4S ferredoxin-type" evidence="1">
    <location>
        <begin position="502"/>
        <end position="533"/>
    </location>
</feature>
<comment type="caution">
    <text evidence="2">The sequence shown here is derived from an EMBL/GenBank/DDBJ whole genome shotgun (WGS) entry which is preliminary data.</text>
</comment>
<gene>
    <name evidence="2" type="ORF">SAMN04488589_0288</name>
</gene>
<dbReference type="Proteomes" id="UP000199259">
    <property type="component" value="Unassembled WGS sequence"/>
</dbReference>
<evidence type="ECO:0000313" key="2">
    <source>
        <dbReference type="EMBL" id="SDF30499.1"/>
    </source>
</evidence>
<dbReference type="InterPro" id="IPR027980">
    <property type="entry name" value="RACo_C"/>
</dbReference>
<dbReference type="PROSITE" id="PS51379">
    <property type="entry name" value="4FE4S_FER_2"/>
    <property type="match status" value="2"/>
</dbReference>
<dbReference type="Gene3D" id="3.30.420.480">
    <property type="entry name" value="Domain of unknown function (DUF4445)"/>
    <property type="match status" value="1"/>
</dbReference>
<dbReference type="Pfam" id="PF17651">
    <property type="entry name" value="Raco_middle"/>
    <property type="match status" value="1"/>
</dbReference>
<dbReference type="Gene3D" id="3.30.70.20">
    <property type="match status" value="1"/>
</dbReference>
<dbReference type="CDD" id="cd04410">
    <property type="entry name" value="DMSOR_beta-like"/>
    <property type="match status" value="1"/>
</dbReference>
<reference evidence="2 3" key="1">
    <citation type="submission" date="2016-10" db="EMBL/GenBank/DDBJ databases">
        <authorList>
            <person name="Varghese N."/>
            <person name="Submissions S."/>
        </authorList>
    </citation>
    <scope>NUCLEOTIDE SEQUENCE [LARGE SCALE GENOMIC DNA]</scope>
    <source>
        <strain evidence="2 3">PL 12/M</strain>
    </source>
</reference>
<dbReference type="Pfam" id="PF14574">
    <property type="entry name" value="RACo_C_ter"/>
    <property type="match status" value="1"/>
</dbReference>
<dbReference type="GO" id="GO:0008168">
    <property type="term" value="F:methyltransferase activity"/>
    <property type="evidence" value="ECO:0007669"/>
    <property type="project" value="UniProtKB-KW"/>
</dbReference>
<dbReference type="GO" id="GO:0016491">
    <property type="term" value="F:oxidoreductase activity"/>
    <property type="evidence" value="ECO:0007669"/>
    <property type="project" value="UniProtKB-ARBA"/>
</dbReference>
<feature type="domain" description="4Fe-4S ferredoxin-type" evidence="1">
    <location>
        <begin position="472"/>
        <end position="501"/>
    </location>
</feature>
<proteinExistence type="predicted"/>
<dbReference type="OrthoDB" id="23478at2157"/>
<dbReference type="RefSeq" id="WP_091708052.1">
    <property type="nucleotide sequence ID" value="NZ_FNCA01000001.1"/>
</dbReference>
<dbReference type="InterPro" id="IPR026339">
    <property type="entry name" value="RamA_corrin_act"/>
</dbReference>
<dbReference type="InterPro" id="IPR043129">
    <property type="entry name" value="ATPase_NBD"/>
</dbReference>
<evidence type="ECO:0000313" key="3">
    <source>
        <dbReference type="Proteomes" id="UP000199259"/>
    </source>
</evidence>
<sequence length="539" mass="58547">MKLGVAIDIGTSGIRAQKIDLDTGDIQKTVITLRNPLPGANVMDHLDFAITYGLDLAQGLHVNAVKHVIETLGVKPEELERMSICGNPIQLSIFQGIPIDDLAYAGERKKEKLNIKESDRSARIIDCSEIKGLDVYPNAKLVVPPAIRHEVGADALALIIKSGFLDTTETAIATDYGTNAEMALIHEGTIYTGSAAAGPALEGQQIKYGKLASPFVVSDVEFEGNNMRNYVLDEEMNTVKAELINPNNGDIIEEDSIKAKGITGTGVIAILEAGMKNGIITLPKINTPDHILYLQNKIKFFEKDVEAAGLAIGAIRAGHLALCNAAGVEVSDVKKAYMSGAAGTYMDAIKAHQVGMVPFDVDEVIQIGNTSLIVAREILLSEDRLWELQDIAAKIVSNHVMFATDPAFKEAYIQEISYWTEGMPFKMLKKFLKKKGLPQIDLPEKATKVNKVVEKDIPVLGPEGLQVLEQVGTYLTMKVNCPECPKCIKVCPNDAITIDDEGVVMISSDLCDGANCKRCINACPKDTFKWENLVVLEQA</sequence>
<protein>
    <submittedName>
        <fullName evidence="2">Methylamine methyltransferase corrinoid protein reductive activase</fullName>
    </submittedName>
</protein>
<dbReference type="AlphaFoldDB" id="A0A7Z7AVK0"/>
<keyword evidence="3" id="KW-1185">Reference proteome</keyword>
<dbReference type="SUPFAM" id="SSF54862">
    <property type="entry name" value="4Fe-4S ferredoxins"/>
    <property type="match status" value="1"/>
</dbReference>
<keyword evidence="2" id="KW-0489">Methyltransferase</keyword>
<evidence type="ECO:0000259" key="1">
    <source>
        <dbReference type="PROSITE" id="PS51379"/>
    </source>
</evidence>
<organism evidence="2 3">
    <name type="scientific">Methanolobus vulcani</name>
    <dbReference type="NCBI Taxonomy" id="38026"/>
    <lineage>
        <taxon>Archaea</taxon>
        <taxon>Methanobacteriati</taxon>
        <taxon>Methanobacteriota</taxon>
        <taxon>Stenosarchaea group</taxon>
        <taxon>Methanomicrobia</taxon>
        <taxon>Methanosarcinales</taxon>
        <taxon>Methanosarcinaceae</taxon>
        <taxon>Methanolobus</taxon>
    </lineage>
</organism>
<accession>A0A7Z7AVK0</accession>